<organism evidence="4 5">
    <name type="scientific">Mycolicibacterium anyangense</name>
    <dbReference type="NCBI Taxonomy" id="1431246"/>
    <lineage>
        <taxon>Bacteria</taxon>
        <taxon>Bacillati</taxon>
        <taxon>Actinomycetota</taxon>
        <taxon>Actinomycetes</taxon>
        <taxon>Mycobacteriales</taxon>
        <taxon>Mycobacteriaceae</taxon>
        <taxon>Mycolicibacterium</taxon>
    </lineage>
</organism>
<keyword evidence="5" id="KW-1185">Reference proteome</keyword>
<dbReference type="PANTHER" id="PTHR33371:SF16">
    <property type="entry name" value="MCE-FAMILY PROTEIN MCE3F"/>
    <property type="match status" value="1"/>
</dbReference>
<protein>
    <submittedName>
        <fullName evidence="4">Mammalian cell entry protein</fullName>
    </submittedName>
</protein>
<feature type="transmembrane region" description="Helical" evidence="2">
    <location>
        <begin position="12"/>
        <end position="33"/>
    </location>
</feature>
<dbReference type="InterPro" id="IPR005693">
    <property type="entry name" value="Mce"/>
</dbReference>
<evidence type="ECO:0000259" key="3">
    <source>
        <dbReference type="Pfam" id="PF02470"/>
    </source>
</evidence>
<dbReference type="GO" id="GO:0005576">
    <property type="term" value="C:extracellular region"/>
    <property type="evidence" value="ECO:0007669"/>
    <property type="project" value="TreeGrafter"/>
</dbReference>
<dbReference type="NCBIfam" id="TIGR00996">
    <property type="entry name" value="Mtu_fam_mce"/>
    <property type="match status" value="1"/>
</dbReference>
<proteinExistence type="predicted"/>
<evidence type="ECO:0000313" key="4">
    <source>
        <dbReference type="EMBL" id="BBZ77137.1"/>
    </source>
</evidence>
<evidence type="ECO:0000256" key="1">
    <source>
        <dbReference type="SAM" id="MobiDB-lite"/>
    </source>
</evidence>
<dbReference type="KEGG" id="many:MANY_24740"/>
<dbReference type="RefSeq" id="WP_163804494.1">
    <property type="nucleotide sequence ID" value="NZ_AP022620.1"/>
</dbReference>
<keyword evidence="2" id="KW-0472">Membrane</keyword>
<keyword evidence="2" id="KW-1133">Transmembrane helix</keyword>
<evidence type="ECO:0000256" key="2">
    <source>
        <dbReference type="SAM" id="Phobius"/>
    </source>
</evidence>
<dbReference type="InterPro" id="IPR003399">
    <property type="entry name" value="Mce/MlaD"/>
</dbReference>
<dbReference type="Proteomes" id="UP000467249">
    <property type="component" value="Chromosome"/>
</dbReference>
<dbReference type="AlphaFoldDB" id="A0A6N4WAB9"/>
<reference evidence="4 5" key="1">
    <citation type="journal article" date="2019" name="Emerg. Microbes Infect.">
        <title>Comprehensive subspecies identification of 175 nontuberculous mycobacteria species based on 7547 genomic profiles.</title>
        <authorList>
            <person name="Matsumoto Y."/>
            <person name="Kinjo T."/>
            <person name="Motooka D."/>
            <person name="Nabeya D."/>
            <person name="Jung N."/>
            <person name="Uechi K."/>
            <person name="Horii T."/>
            <person name="Iida T."/>
            <person name="Fujita J."/>
            <person name="Nakamura S."/>
        </authorList>
    </citation>
    <scope>NUCLEOTIDE SEQUENCE [LARGE SCALE GENOMIC DNA]</scope>
    <source>
        <strain evidence="4 5">JCM 30275</strain>
    </source>
</reference>
<name>A0A6N4WAB9_9MYCO</name>
<keyword evidence="2" id="KW-0812">Transmembrane</keyword>
<dbReference type="Pfam" id="PF02470">
    <property type="entry name" value="MlaD"/>
    <property type="match status" value="1"/>
</dbReference>
<evidence type="ECO:0000313" key="5">
    <source>
        <dbReference type="Proteomes" id="UP000467249"/>
    </source>
</evidence>
<sequence>MDQLTRTVKIQIVVFIVIALASTVAVGLNYMHLPSLLFGAGRYTVSLELPQSGNLYATGNVTYRGTEVGRVTSVHLTETGVQAELSLKSGIAIPSDLKAEVHSQNAVGEQYVALLPQDGASPPLKDGDVIPVSRTSVPPNLNGLLDATNRGLEAIPNDNLKTLIDESYTAFGGLGPEFSRFVSSATALATGAKENIGDLTGLVDNAAPVLDAQADSSDSIQAWASHLASITGQLQTQDPAVSGILAHGGSAAEDARALVDRLKPTLPVILANMVTLGNVAVVYQADIEQLLVLLPQAVAMMQGGLVANKNSKHPGLFLDFNLNINLPPPCTTGFLPAQQMRPPSALDVPDRPAGEVYCRRPQDSIWNVRGARNIPCETRPGKRAATVKECESDEPYVPLNDGMNWKGDPNATSSGQDIPQVPPSPASPAPPVPGIAAAQYDPATGTFIGPDGKAYTQTNLAAEGPKEHTWQSMLMPSPLP</sequence>
<feature type="domain" description="Mce/MlaD" evidence="3">
    <location>
        <begin position="42"/>
        <end position="116"/>
    </location>
</feature>
<accession>A0A6N4WAB9</accession>
<gene>
    <name evidence="4" type="ORF">MANY_24740</name>
</gene>
<dbReference type="EMBL" id="AP022620">
    <property type="protein sequence ID" value="BBZ77137.1"/>
    <property type="molecule type" value="Genomic_DNA"/>
</dbReference>
<feature type="compositionally biased region" description="Pro residues" evidence="1">
    <location>
        <begin position="420"/>
        <end position="433"/>
    </location>
</feature>
<dbReference type="InterPro" id="IPR052336">
    <property type="entry name" value="MlaD_Phospholipid_Transporter"/>
</dbReference>
<feature type="region of interest" description="Disordered" evidence="1">
    <location>
        <begin position="394"/>
        <end position="455"/>
    </location>
</feature>
<dbReference type="PANTHER" id="PTHR33371">
    <property type="entry name" value="INTERMEMBRANE PHOSPHOLIPID TRANSPORT SYSTEM BINDING PROTEIN MLAD-RELATED"/>
    <property type="match status" value="1"/>
</dbReference>